<dbReference type="Gene3D" id="3.40.50.300">
    <property type="entry name" value="P-loop containing nucleotide triphosphate hydrolases"/>
    <property type="match status" value="1"/>
</dbReference>
<keyword evidence="2" id="KW-1185">Reference proteome</keyword>
<dbReference type="Proteomes" id="UP001519308">
    <property type="component" value="Unassembled WGS sequence"/>
</dbReference>
<accession>A0ABS4K4B8</accession>
<name>A0ABS4K4B8_9CLOT</name>
<dbReference type="InterPro" id="IPR027417">
    <property type="entry name" value="P-loop_NTPase"/>
</dbReference>
<proteinExistence type="predicted"/>
<organism evidence="1 2">
    <name type="scientific">Clostridium punense</name>
    <dbReference type="NCBI Taxonomy" id="1054297"/>
    <lineage>
        <taxon>Bacteria</taxon>
        <taxon>Bacillati</taxon>
        <taxon>Bacillota</taxon>
        <taxon>Clostridia</taxon>
        <taxon>Eubacteriales</taxon>
        <taxon>Clostridiaceae</taxon>
        <taxon>Clostridium</taxon>
    </lineage>
</organism>
<dbReference type="EMBL" id="JAGGLL010000018">
    <property type="protein sequence ID" value="MBP2022630.1"/>
    <property type="molecule type" value="Genomic_DNA"/>
</dbReference>
<evidence type="ECO:0008006" key="3">
    <source>
        <dbReference type="Google" id="ProtNLM"/>
    </source>
</evidence>
<reference evidence="1 2" key="1">
    <citation type="submission" date="2021-03" db="EMBL/GenBank/DDBJ databases">
        <title>Genomic Encyclopedia of Type Strains, Phase IV (KMG-IV): sequencing the most valuable type-strain genomes for metagenomic binning, comparative biology and taxonomic classification.</title>
        <authorList>
            <person name="Goeker M."/>
        </authorList>
    </citation>
    <scope>NUCLEOTIDE SEQUENCE [LARGE SCALE GENOMIC DNA]</scope>
    <source>
        <strain evidence="1 2">DSM 28650</strain>
    </source>
</reference>
<evidence type="ECO:0000313" key="1">
    <source>
        <dbReference type="EMBL" id="MBP2022630.1"/>
    </source>
</evidence>
<gene>
    <name evidence="1" type="ORF">J2Z44_002453</name>
</gene>
<protein>
    <recommendedName>
        <fullName evidence="3">Shikimate kinase</fullName>
    </recommendedName>
</protein>
<evidence type="ECO:0000313" key="2">
    <source>
        <dbReference type="Proteomes" id="UP001519308"/>
    </source>
</evidence>
<comment type="caution">
    <text evidence="1">The sequence shown here is derived from an EMBL/GenBank/DDBJ whole genome shotgun (WGS) entry which is preliminary data.</text>
</comment>
<dbReference type="RefSeq" id="WP_021285246.1">
    <property type="nucleotide sequence ID" value="NZ_JAGGLL010000018.1"/>
</dbReference>
<sequence length="183" mass="21212">MKLVFIVGDSAVGKMTVGQELTKITDLRLFHNHMIIEPVLDIFGYFNGKAIGKIRQVIFEEFASSEQYGMIFTYMWAFDQQADWDYVEGVCNIFKKYNADIYFAELVAPQEIRLQRNATENRLKNKASKRDIEASNQRLINDSIKYRCVSNEGEIPYDNYIKIDNSNLSPEMVAKMIKDHFGL</sequence>
<dbReference type="SUPFAM" id="SSF52540">
    <property type="entry name" value="P-loop containing nucleoside triphosphate hydrolases"/>
    <property type="match status" value="1"/>
</dbReference>